<comment type="similarity">
    <text evidence="1 10">Belongs to the sigma-54 factor family.</text>
</comment>
<dbReference type="InterPro" id="IPR038709">
    <property type="entry name" value="RpoN_core-bd_sf"/>
</dbReference>
<keyword evidence="9 10" id="KW-0804">Transcription</keyword>
<dbReference type="FunFam" id="1.10.10.60:FF:000045">
    <property type="entry name" value="RNA polymerase sigma-54 factor"/>
    <property type="match status" value="1"/>
</dbReference>
<evidence type="ECO:0000313" key="14">
    <source>
        <dbReference type="EMBL" id="TFZ83706.1"/>
    </source>
</evidence>
<comment type="function">
    <text evidence="10">Sigma factors are initiation factors that promote the attachment of RNA polymerase to specific initiation sites and are then released.</text>
</comment>
<dbReference type="OrthoDB" id="9814402at2"/>
<dbReference type="RefSeq" id="WP_135280633.1">
    <property type="nucleotide sequence ID" value="NZ_SRIO01000002.1"/>
</dbReference>
<proteinExistence type="inferred from homology"/>
<dbReference type="GO" id="GO:0016987">
    <property type="term" value="F:sigma factor activity"/>
    <property type="evidence" value="ECO:0007669"/>
    <property type="project" value="UniProtKB-KW"/>
</dbReference>
<dbReference type="Pfam" id="PF04963">
    <property type="entry name" value="Sigma54_CBD"/>
    <property type="match status" value="1"/>
</dbReference>
<dbReference type="InterPro" id="IPR007046">
    <property type="entry name" value="RNA_pol_sigma_54_core-bd"/>
</dbReference>
<keyword evidence="15" id="KW-1185">Reference proteome</keyword>
<evidence type="ECO:0000313" key="15">
    <source>
        <dbReference type="Proteomes" id="UP000297890"/>
    </source>
</evidence>
<dbReference type="PRINTS" id="PR00045">
    <property type="entry name" value="SIGMA54FCT"/>
</dbReference>
<dbReference type="Pfam" id="PF04552">
    <property type="entry name" value="Sigma54_DBD"/>
    <property type="match status" value="1"/>
</dbReference>
<accession>A0A4Z0FB13</accession>
<keyword evidence="7 10" id="KW-0731">Sigma factor</keyword>
<dbReference type="Proteomes" id="UP000297890">
    <property type="component" value="Unassembled WGS sequence"/>
</dbReference>
<evidence type="ECO:0000259" key="12">
    <source>
        <dbReference type="Pfam" id="PF04552"/>
    </source>
</evidence>
<organism evidence="14 15">
    <name type="scientific">Candidatus Macondimonas diazotrophica</name>
    <dbReference type="NCBI Taxonomy" id="2305248"/>
    <lineage>
        <taxon>Bacteria</taxon>
        <taxon>Pseudomonadati</taxon>
        <taxon>Pseudomonadota</taxon>
        <taxon>Gammaproteobacteria</taxon>
        <taxon>Chromatiales</taxon>
        <taxon>Ectothiorhodospiraceae</taxon>
        <taxon>Candidatus Macondimonas</taxon>
    </lineage>
</organism>
<dbReference type="NCBIfam" id="NF009118">
    <property type="entry name" value="PRK12469.1"/>
    <property type="match status" value="1"/>
</dbReference>
<name>A0A4Z0FB13_9GAMM</name>
<feature type="region of interest" description="Disordered" evidence="11">
    <location>
        <begin position="51"/>
        <end position="124"/>
    </location>
</feature>
<dbReference type="EMBL" id="SRIO01000002">
    <property type="protein sequence ID" value="TFZ83706.1"/>
    <property type="molecule type" value="Genomic_DNA"/>
</dbReference>
<reference evidence="14 15" key="1">
    <citation type="journal article" date="2019" name="ISME J.">
        <title>Candidatus Macondimonas diazotrophica, a novel gammaproteobacterial genus dominating crude-oil-contaminated coastal sediments.</title>
        <authorList>
            <person name="Karthikeyan S."/>
            <person name="Konstantinidis K."/>
        </authorList>
    </citation>
    <scope>NUCLEOTIDE SEQUENCE [LARGE SCALE GENOMIC DNA]</scope>
    <source>
        <strain evidence="14 15">KTK01</strain>
    </source>
</reference>
<evidence type="ECO:0000256" key="11">
    <source>
        <dbReference type="SAM" id="MobiDB-lite"/>
    </source>
</evidence>
<evidence type="ECO:0000256" key="4">
    <source>
        <dbReference type="ARBA" id="ARBA00022679"/>
    </source>
</evidence>
<feature type="domain" description="RNA polymerase sigma factor 54 core-binding" evidence="13">
    <location>
        <begin position="124"/>
        <end position="309"/>
    </location>
</feature>
<dbReference type="PANTHER" id="PTHR32248:SF4">
    <property type="entry name" value="RNA POLYMERASE SIGMA-54 FACTOR"/>
    <property type="match status" value="1"/>
</dbReference>
<feature type="domain" description="RNA polymerase sigma factor 54 DNA-binding" evidence="12">
    <location>
        <begin position="324"/>
        <end position="481"/>
    </location>
</feature>
<dbReference type="InterPro" id="IPR007634">
    <property type="entry name" value="RNA_pol_sigma_54_DNA-bd"/>
</dbReference>
<evidence type="ECO:0000256" key="5">
    <source>
        <dbReference type="ARBA" id="ARBA00022695"/>
    </source>
</evidence>
<evidence type="ECO:0000256" key="3">
    <source>
        <dbReference type="ARBA" id="ARBA00022478"/>
    </source>
</evidence>
<keyword evidence="8 10" id="KW-0238">DNA-binding</keyword>
<dbReference type="PROSITE" id="PS00717">
    <property type="entry name" value="SIGMA54_1"/>
    <property type="match status" value="1"/>
</dbReference>
<evidence type="ECO:0000256" key="7">
    <source>
        <dbReference type="ARBA" id="ARBA00023082"/>
    </source>
</evidence>
<keyword evidence="6 10" id="KW-0805">Transcription regulation</keyword>
<gene>
    <name evidence="14" type="ORF">E4680_01575</name>
</gene>
<keyword evidence="5 10" id="KW-0548">Nucleotidyltransferase</keyword>
<evidence type="ECO:0000256" key="2">
    <source>
        <dbReference type="ARBA" id="ARBA00019942"/>
    </source>
</evidence>
<dbReference type="GO" id="GO:0001216">
    <property type="term" value="F:DNA-binding transcription activator activity"/>
    <property type="evidence" value="ECO:0007669"/>
    <property type="project" value="InterPro"/>
</dbReference>
<sequence length="483" mass="53769">MKQTLHLKMGQRLAMTPQLQQAIRLLQLSSIELQQEIQTILDNNLMIENGSAEGSDTAEDAASDYQETAGDSMTGLDASAEAPTDARGDDLDLAWEDPWSQGEDTVAGSGEAWDFNQTPSQDGGELRDHLIWQMRLGHFSETDEAIALAIIDAINDDGYLTESLDALVGEVGPDLATEPAEILAVLQRIQGFDPLGVGARDLREALLLQLKAIQPSDVLPLACELVEHHLDLLANRDFATLQRRLKTTEDGLRAAIELIQRLNPRPGAQISQKTAGYVIPDVIVRRSGTGWRVDLNTETTPKLRINRLYASLIKRADSSRDNETMRQHLQEARWFLKSLQSRNETLFKVASSIVERQQAFFDHGEEAMQPMVLREIAEAVGMHESTISRVTNQKYMHTPRGIFEFKYFFSSHVTTVDGGECSATAIQAMIRKLIAAENPRKPLSDSKLTEMLLGNGINVARRTVAKYRESMSIPPSNERKRLV</sequence>
<dbReference type="GO" id="GO:0016779">
    <property type="term" value="F:nucleotidyltransferase activity"/>
    <property type="evidence" value="ECO:0007669"/>
    <property type="project" value="UniProtKB-KW"/>
</dbReference>
<evidence type="ECO:0000256" key="8">
    <source>
        <dbReference type="ARBA" id="ARBA00023125"/>
    </source>
</evidence>
<evidence type="ECO:0000259" key="13">
    <source>
        <dbReference type="Pfam" id="PF04963"/>
    </source>
</evidence>
<dbReference type="NCBIfam" id="TIGR02395">
    <property type="entry name" value="rpoN_sigma"/>
    <property type="match status" value="1"/>
</dbReference>
<dbReference type="GO" id="GO:0006352">
    <property type="term" value="P:DNA-templated transcription initiation"/>
    <property type="evidence" value="ECO:0007669"/>
    <property type="project" value="InterPro"/>
</dbReference>
<dbReference type="PROSITE" id="PS00718">
    <property type="entry name" value="SIGMA54_2"/>
    <property type="match status" value="1"/>
</dbReference>
<dbReference type="Pfam" id="PF00309">
    <property type="entry name" value="Sigma54_AID"/>
    <property type="match status" value="1"/>
</dbReference>
<dbReference type="PROSITE" id="PS50044">
    <property type="entry name" value="SIGMA54_3"/>
    <property type="match status" value="1"/>
</dbReference>
<keyword evidence="3 10" id="KW-0240">DNA-directed RNA polymerase</keyword>
<dbReference type="GO" id="GO:0000428">
    <property type="term" value="C:DNA-directed RNA polymerase complex"/>
    <property type="evidence" value="ECO:0007669"/>
    <property type="project" value="UniProtKB-KW"/>
</dbReference>
<dbReference type="PANTHER" id="PTHR32248">
    <property type="entry name" value="RNA POLYMERASE SIGMA-54 FACTOR"/>
    <property type="match status" value="1"/>
</dbReference>
<evidence type="ECO:0000256" key="1">
    <source>
        <dbReference type="ARBA" id="ARBA00008798"/>
    </source>
</evidence>
<evidence type="ECO:0000256" key="9">
    <source>
        <dbReference type="ARBA" id="ARBA00023163"/>
    </source>
</evidence>
<evidence type="ECO:0000256" key="6">
    <source>
        <dbReference type="ARBA" id="ARBA00023015"/>
    </source>
</evidence>
<comment type="caution">
    <text evidence="14">The sequence shown here is derived from an EMBL/GenBank/DDBJ whole genome shotgun (WGS) entry which is preliminary data.</text>
</comment>
<keyword evidence="4 10" id="KW-0808">Transferase</keyword>
<evidence type="ECO:0000256" key="10">
    <source>
        <dbReference type="PIRNR" id="PIRNR000774"/>
    </source>
</evidence>
<dbReference type="GO" id="GO:0003677">
    <property type="term" value="F:DNA binding"/>
    <property type="evidence" value="ECO:0007669"/>
    <property type="project" value="UniProtKB-KW"/>
</dbReference>
<dbReference type="Gene3D" id="1.10.10.1330">
    <property type="entry name" value="RNA polymerase sigma-54 factor, core-binding domain"/>
    <property type="match status" value="1"/>
</dbReference>
<protein>
    <recommendedName>
        <fullName evidence="2 10">RNA polymerase sigma-54 factor</fullName>
    </recommendedName>
</protein>
<dbReference type="Gene3D" id="1.10.10.60">
    <property type="entry name" value="Homeodomain-like"/>
    <property type="match status" value="1"/>
</dbReference>
<dbReference type="InterPro" id="IPR000394">
    <property type="entry name" value="RNA_pol_sigma_54"/>
</dbReference>
<dbReference type="PIRSF" id="PIRSF000774">
    <property type="entry name" value="RpoN"/>
    <property type="match status" value="1"/>
</dbReference>
<dbReference type="AlphaFoldDB" id="A0A4Z0FB13"/>
<dbReference type="NCBIfam" id="NF004595">
    <property type="entry name" value="PRK05932.1-2"/>
    <property type="match status" value="1"/>
</dbReference>